<keyword evidence="7 11" id="KW-0809">Transit peptide</keyword>
<dbReference type="Proteomes" id="UP000288716">
    <property type="component" value="Unassembled WGS sequence"/>
</dbReference>
<dbReference type="SUPFAM" id="SSF101790">
    <property type="entry name" value="Aminomethyltransferase beta-barrel domain"/>
    <property type="match status" value="1"/>
</dbReference>
<dbReference type="Gene3D" id="3.30.1360.120">
    <property type="entry name" value="Probable tRNA modification gtpase trme, domain 1"/>
    <property type="match status" value="1"/>
</dbReference>
<evidence type="ECO:0000256" key="3">
    <source>
        <dbReference type="ARBA" id="ARBA00008609"/>
    </source>
</evidence>
<dbReference type="NCBIfam" id="NF001567">
    <property type="entry name" value="PRK00389.1"/>
    <property type="match status" value="1"/>
</dbReference>
<evidence type="ECO:0000256" key="5">
    <source>
        <dbReference type="ARBA" id="ARBA00022576"/>
    </source>
</evidence>
<dbReference type="FunFam" id="2.40.30.110:FF:000002">
    <property type="entry name" value="Aminomethyltransferase"/>
    <property type="match status" value="1"/>
</dbReference>
<dbReference type="Pfam" id="PF08669">
    <property type="entry name" value="GCV_T_C"/>
    <property type="match status" value="1"/>
</dbReference>
<dbReference type="SUPFAM" id="SSF103025">
    <property type="entry name" value="Folate-binding domain"/>
    <property type="match status" value="1"/>
</dbReference>
<dbReference type="GO" id="GO:0005739">
    <property type="term" value="C:mitochondrion"/>
    <property type="evidence" value="ECO:0007669"/>
    <property type="project" value="UniProtKB-SubCell"/>
</dbReference>
<dbReference type="STRING" id="299467.A0A443SKC4"/>
<evidence type="ECO:0000259" key="12">
    <source>
        <dbReference type="Pfam" id="PF01571"/>
    </source>
</evidence>
<dbReference type="GO" id="GO:0008483">
    <property type="term" value="F:transaminase activity"/>
    <property type="evidence" value="ECO:0007669"/>
    <property type="project" value="UniProtKB-KW"/>
</dbReference>
<evidence type="ECO:0000256" key="9">
    <source>
        <dbReference type="ARBA" id="ARBA00047665"/>
    </source>
</evidence>
<dbReference type="InterPro" id="IPR028896">
    <property type="entry name" value="GcvT/YgfZ/DmdA"/>
</dbReference>
<dbReference type="Pfam" id="PF01571">
    <property type="entry name" value="GCV_T"/>
    <property type="match status" value="1"/>
</dbReference>
<keyword evidence="15" id="KW-1185">Reference proteome</keyword>
<name>A0A443SKC4_9ACAR</name>
<dbReference type="EMBL" id="NCKV01001672">
    <property type="protein sequence ID" value="RWS27932.1"/>
    <property type="molecule type" value="Genomic_DNA"/>
</dbReference>
<dbReference type="GO" id="GO:0008168">
    <property type="term" value="F:methyltransferase activity"/>
    <property type="evidence" value="ECO:0007669"/>
    <property type="project" value="UniProtKB-KW"/>
</dbReference>
<dbReference type="InterPro" id="IPR006222">
    <property type="entry name" value="GCVT_N"/>
</dbReference>
<evidence type="ECO:0000256" key="4">
    <source>
        <dbReference type="ARBA" id="ARBA00011690"/>
    </source>
</evidence>
<feature type="binding site" evidence="10">
    <location>
        <position position="232"/>
    </location>
    <ligand>
        <name>substrate</name>
    </ligand>
</feature>
<keyword evidence="8 11" id="KW-0496">Mitochondrion</keyword>
<dbReference type="Gene3D" id="3.30.70.1400">
    <property type="entry name" value="Aminomethyltransferase beta-barrel domains"/>
    <property type="match status" value="1"/>
</dbReference>
<dbReference type="InterPro" id="IPR029043">
    <property type="entry name" value="GcvT/YgfZ_C"/>
</dbReference>
<dbReference type="GO" id="GO:0032259">
    <property type="term" value="P:methylation"/>
    <property type="evidence" value="ECO:0007669"/>
    <property type="project" value="UniProtKB-KW"/>
</dbReference>
<comment type="subcellular location">
    <subcellularLocation>
        <location evidence="2 11">Mitochondrion</location>
    </subcellularLocation>
</comment>
<dbReference type="EC" id="2.1.2.10" evidence="11"/>
<dbReference type="PIRSF" id="PIRSF006487">
    <property type="entry name" value="GcvT"/>
    <property type="match status" value="1"/>
</dbReference>
<evidence type="ECO:0000256" key="6">
    <source>
        <dbReference type="ARBA" id="ARBA00022679"/>
    </source>
</evidence>
<reference evidence="14 15" key="1">
    <citation type="journal article" date="2018" name="Gigascience">
        <title>Genomes of trombidid mites reveal novel predicted allergens and laterally-transferred genes associated with secondary metabolism.</title>
        <authorList>
            <person name="Dong X."/>
            <person name="Chaisiri K."/>
            <person name="Xia D."/>
            <person name="Armstrong S.D."/>
            <person name="Fang Y."/>
            <person name="Donnelly M.J."/>
            <person name="Kadowaki T."/>
            <person name="McGarry J.W."/>
            <person name="Darby A.C."/>
            <person name="Makepeace B.L."/>
        </authorList>
    </citation>
    <scope>NUCLEOTIDE SEQUENCE [LARGE SCALE GENOMIC DNA]</scope>
    <source>
        <strain evidence="14">UoL-UT</strain>
    </source>
</reference>
<evidence type="ECO:0000256" key="8">
    <source>
        <dbReference type="ARBA" id="ARBA00023128"/>
    </source>
</evidence>
<dbReference type="InterPro" id="IPR006223">
    <property type="entry name" value="GcvT"/>
</dbReference>
<dbReference type="NCBIfam" id="TIGR00528">
    <property type="entry name" value="gcvT"/>
    <property type="match status" value="1"/>
</dbReference>
<evidence type="ECO:0000256" key="10">
    <source>
        <dbReference type="PIRSR" id="PIRSR006487-1"/>
    </source>
</evidence>
<evidence type="ECO:0000256" key="1">
    <source>
        <dbReference type="ARBA" id="ARBA00003631"/>
    </source>
</evidence>
<evidence type="ECO:0000313" key="15">
    <source>
        <dbReference type="Proteomes" id="UP000288716"/>
    </source>
</evidence>
<dbReference type="PANTHER" id="PTHR43757:SF16">
    <property type="entry name" value="AMINOMETHYLTRANSFERASE, MITOCHONDRIAL"/>
    <property type="match status" value="1"/>
</dbReference>
<proteinExistence type="inferred from homology"/>
<keyword evidence="5 11" id="KW-0032">Aminotransferase</keyword>
<keyword evidence="14" id="KW-0489">Methyltransferase</keyword>
<protein>
    <recommendedName>
        <fullName evidence="11">Aminomethyltransferase</fullName>
        <ecNumber evidence="11">2.1.2.10</ecNumber>
    </recommendedName>
    <alternativeName>
        <fullName evidence="11">Glycine cleavage system T protein</fullName>
    </alternativeName>
</protein>
<dbReference type="GO" id="GO:0005960">
    <property type="term" value="C:glycine cleavage complex"/>
    <property type="evidence" value="ECO:0007669"/>
    <property type="project" value="InterPro"/>
</dbReference>
<keyword evidence="6 11" id="KW-0808">Transferase</keyword>
<comment type="similarity">
    <text evidence="3 11">Belongs to the GcvT family.</text>
</comment>
<evidence type="ECO:0000256" key="7">
    <source>
        <dbReference type="ARBA" id="ARBA00022946"/>
    </source>
</evidence>
<dbReference type="Gene3D" id="2.40.30.110">
    <property type="entry name" value="Aminomethyltransferase beta-barrel domains"/>
    <property type="match status" value="1"/>
</dbReference>
<dbReference type="FunFam" id="3.30.70.1400:FF:000001">
    <property type="entry name" value="Aminomethyltransferase"/>
    <property type="match status" value="1"/>
</dbReference>
<dbReference type="OrthoDB" id="10263536at2759"/>
<feature type="domain" description="Aminomethyltransferase C-terminal" evidence="13">
    <location>
        <begin position="321"/>
        <end position="400"/>
    </location>
</feature>
<evidence type="ECO:0000313" key="14">
    <source>
        <dbReference type="EMBL" id="RWS27932.1"/>
    </source>
</evidence>
<dbReference type="AlphaFoldDB" id="A0A443SKC4"/>
<dbReference type="GO" id="GO:0006546">
    <property type="term" value="P:glycine catabolic process"/>
    <property type="evidence" value="ECO:0007669"/>
    <property type="project" value="InterPro"/>
</dbReference>
<evidence type="ECO:0000259" key="13">
    <source>
        <dbReference type="Pfam" id="PF08669"/>
    </source>
</evidence>
<dbReference type="Gene3D" id="4.10.1250.10">
    <property type="entry name" value="Aminomethyltransferase fragment"/>
    <property type="match status" value="1"/>
</dbReference>
<organism evidence="14 15">
    <name type="scientific">Leptotrombidium deliense</name>
    <dbReference type="NCBI Taxonomy" id="299467"/>
    <lineage>
        <taxon>Eukaryota</taxon>
        <taxon>Metazoa</taxon>
        <taxon>Ecdysozoa</taxon>
        <taxon>Arthropoda</taxon>
        <taxon>Chelicerata</taxon>
        <taxon>Arachnida</taxon>
        <taxon>Acari</taxon>
        <taxon>Acariformes</taxon>
        <taxon>Trombidiformes</taxon>
        <taxon>Prostigmata</taxon>
        <taxon>Anystina</taxon>
        <taxon>Parasitengona</taxon>
        <taxon>Trombiculoidea</taxon>
        <taxon>Trombiculidae</taxon>
        <taxon>Leptotrombidium</taxon>
    </lineage>
</organism>
<accession>A0A443SKC4</accession>
<dbReference type="InterPro" id="IPR013977">
    <property type="entry name" value="GcvT_C"/>
</dbReference>
<evidence type="ECO:0000256" key="11">
    <source>
        <dbReference type="RuleBase" id="RU003981"/>
    </source>
</evidence>
<comment type="catalytic activity">
    <reaction evidence="9 11">
        <text>N(6)-[(R)-S(8)-aminomethyldihydrolipoyl]-L-lysyl-[protein] + (6S)-5,6,7,8-tetrahydrofolate = N(6)-[(R)-dihydrolipoyl]-L-lysyl-[protein] + (6R)-5,10-methylene-5,6,7,8-tetrahydrofolate + NH4(+)</text>
        <dbReference type="Rhea" id="RHEA:16945"/>
        <dbReference type="Rhea" id="RHEA-COMP:10475"/>
        <dbReference type="Rhea" id="RHEA-COMP:10492"/>
        <dbReference type="ChEBI" id="CHEBI:15636"/>
        <dbReference type="ChEBI" id="CHEBI:28938"/>
        <dbReference type="ChEBI" id="CHEBI:57453"/>
        <dbReference type="ChEBI" id="CHEBI:83100"/>
        <dbReference type="ChEBI" id="CHEBI:83143"/>
        <dbReference type="EC" id="2.1.2.10"/>
    </reaction>
</comment>
<evidence type="ECO:0000256" key="2">
    <source>
        <dbReference type="ARBA" id="ARBA00004173"/>
    </source>
</evidence>
<comment type="subunit">
    <text evidence="4 11">The glycine cleavage system is composed of four proteins: P, T, L and H.</text>
</comment>
<dbReference type="InterPro" id="IPR027266">
    <property type="entry name" value="TrmE/GcvT-like"/>
</dbReference>
<dbReference type="VEuPathDB" id="VectorBase:LDEU004108"/>
<sequence>MNIGVRKTACLVNITRRAFHLSSSRYSDNQIKKTRLHSLHEGNGGKMVEFGGYSMPVLYKDLSITDSHLTTREKCSIFDVSHMLQTVVRGKDRIEFIESLTVADVQGLQENQGSLTLFTNDTGGIIDDLIVTKTSNDYLYVVSNAGCRDKDLQLMHTQLDAFKRRGKDVTLEHLDDTFSLIALQGPTAQKVLQKLVKYNVSEQYFMFSRLADVCGTQCRITRCGYTGEDGFEISIPNDKVVEVVETLLASTESKVSLAGLGARDSLRLEAGLCLYGNDIDENTTPVEAALTWTIGKARRQRADFKGASIILKQLKESPPTKKRVGLRAISGGAPARSKVKVIHHESKQEIGTVTSGCPSPSLKQNIAMAYVSTEASKIGTKVICEIRGKHHEYEVTKMPFIPSKYFMPPKK</sequence>
<dbReference type="GO" id="GO:0004047">
    <property type="term" value="F:aminomethyltransferase activity"/>
    <property type="evidence" value="ECO:0007669"/>
    <property type="project" value="UniProtKB-EC"/>
</dbReference>
<dbReference type="FunFam" id="4.10.1250.10:FF:000002">
    <property type="entry name" value="Aminomethyltransferase"/>
    <property type="match status" value="1"/>
</dbReference>
<gene>
    <name evidence="14" type="ORF">B4U80_10934</name>
</gene>
<comment type="function">
    <text evidence="1 11">The glycine cleavage system catalyzes the degradation of glycine.</text>
</comment>
<dbReference type="PANTHER" id="PTHR43757">
    <property type="entry name" value="AMINOMETHYLTRANSFERASE"/>
    <property type="match status" value="1"/>
</dbReference>
<feature type="domain" description="GCVT N-terminal" evidence="12">
    <location>
        <begin position="36"/>
        <end position="296"/>
    </location>
</feature>
<comment type="caution">
    <text evidence="14">The sequence shown here is derived from an EMBL/GenBank/DDBJ whole genome shotgun (WGS) entry which is preliminary data.</text>
</comment>